<name>A0A1N6JBG2_9BURK</name>
<evidence type="ECO:0000256" key="1">
    <source>
        <dbReference type="ARBA" id="ARBA00009129"/>
    </source>
</evidence>
<organism evidence="4 5">
    <name type="scientific">Paraburkholderia phenazinium</name>
    <dbReference type="NCBI Taxonomy" id="60549"/>
    <lineage>
        <taxon>Bacteria</taxon>
        <taxon>Pseudomonadati</taxon>
        <taxon>Pseudomonadota</taxon>
        <taxon>Betaproteobacteria</taxon>
        <taxon>Burkholderiales</taxon>
        <taxon>Burkholderiaceae</taxon>
        <taxon>Paraburkholderia</taxon>
    </lineage>
</organism>
<dbReference type="Gene3D" id="1.10.1470.10">
    <property type="entry name" value="YjbJ"/>
    <property type="match status" value="1"/>
</dbReference>
<dbReference type="AlphaFoldDB" id="A0A1N6JBG2"/>
<dbReference type="Pfam" id="PF05532">
    <property type="entry name" value="CsbD"/>
    <property type="match status" value="1"/>
</dbReference>
<accession>A0A1N6JBG2</accession>
<proteinExistence type="inferred from homology"/>
<comment type="similarity">
    <text evidence="1">Belongs to the UPF0337 (CsbD) family.</text>
</comment>
<protein>
    <submittedName>
        <fullName evidence="4">Uncharacterized conserved protein YjbJ, UPF0337 family</fullName>
    </submittedName>
</protein>
<gene>
    <name evidence="4" type="ORF">SAMN05444168_4135</name>
</gene>
<evidence type="ECO:0000313" key="4">
    <source>
        <dbReference type="EMBL" id="SIO41479.1"/>
    </source>
</evidence>
<dbReference type="Proteomes" id="UP000184693">
    <property type="component" value="Unassembled WGS sequence"/>
</dbReference>
<dbReference type="SUPFAM" id="SSF69047">
    <property type="entry name" value="Hypothetical protein YjbJ"/>
    <property type="match status" value="1"/>
</dbReference>
<dbReference type="InterPro" id="IPR008462">
    <property type="entry name" value="CsbD"/>
</dbReference>
<dbReference type="RefSeq" id="WP_074266268.1">
    <property type="nucleotide sequence ID" value="NZ_FSRM01000002.1"/>
</dbReference>
<evidence type="ECO:0000313" key="5">
    <source>
        <dbReference type="Proteomes" id="UP000184693"/>
    </source>
</evidence>
<feature type="domain" description="CsbD-like" evidence="3">
    <location>
        <begin position="4"/>
        <end position="55"/>
    </location>
</feature>
<dbReference type="EMBL" id="FSRM01000002">
    <property type="protein sequence ID" value="SIO41479.1"/>
    <property type="molecule type" value="Genomic_DNA"/>
</dbReference>
<reference evidence="4 5" key="1">
    <citation type="submission" date="2016-11" db="EMBL/GenBank/DDBJ databases">
        <authorList>
            <person name="Jaros S."/>
            <person name="Januszkiewicz K."/>
            <person name="Wedrychowicz H."/>
        </authorList>
    </citation>
    <scope>NUCLEOTIDE SEQUENCE [LARGE SCALE GENOMIC DNA]</scope>
    <source>
        <strain evidence="4 5">GAS86</strain>
    </source>
</reference>
<feature type="region of interest" description="Disordered" evidence="2">
    <location>
        <begin position="1"/>
        <end position="33"/>
    </location>
</feature>
<evidence type="ECO:0000259" key="3">
    <source>
        <dbReference type="Pfam" id="PF05532"/>
    </source>
</evidence>
<evidence type="ECO:0000256" key="2">
    <source>
        <dbReference type="SAM" id="MobiDB-lite"/>
    </source>
</evidence>
<dbReference type="OrthoDB" id="2189693at2"/>
<sequence>MNKDQVKGTAQKVKGKLNEAVGKATGNRSQEIKGDLQQVAGGIRQSFGNAKARIRKTVR</sequence>
<dbReference type="InterPro" id="IPR036629">
    <property type="entry name" value="YjbJ_sf"/>
</dbReference>